<dbReference type="InterPro" id="IPR032710">
    <property type="entry name" value="NTF2-like_dom_sf"/>
</dbReference>
<evidence type="ECO:0000259" key="1">
    <source>
        <dbReference type="Pfam" id="PF07858"/>
    </source>
</evidence>
<accession>A0A4R1BXF1</accession>
<dbReference type="InterPro" id="IPR013100">
    <property type="entry name" value="LEH"/>
</dbReference>
<evidence type="ECO:0000313" key="2">
    <source>
        <dbReference type="EMBL" id="TCJ22720.1"/>
    </source>
</evidence>
<dbReference type="OrthoDB" id="9781757at2"/>
<dbReference type="Pfam" id="PF07858">
    <property type="entry name" value="LEH"/>
    <property type="match status" value="1"/>
</dbReference>
<keyword evidence="3" id="KW-1185">Reference proteome</keyword>
<keyword evidence="2" id="KW-0378">Hydrolase</keyword>
<dbReference type="SUPFAM" id="SSF54427">
    <property type="entry name" value="NTF2-like"/>
    <property type="match status" value="1"/>
</dbReference>
<protein>
    <submittedName>
        <fullName evidence="2">Epoxide hydrolase</fullName>
    </submittedName>
</protein>
<gene>
    <name evidence="2" type="ORF">EPD65_12280</name>
</gene>
<organism evidence="2 3">
    <name type="scientific">Nocardioides jejuensis</name>
    <dbReference type="NCBI Taxonomy" id="2502782"/>
    <lineage>
        <taxon>Bacteria</taxon>
        <taxon>Bacillati</taxon>
        <taxon>Actinomycetota</taxon>
        <taxon>Actinomycetes</taxon>
        <taxon>Propionibacteriales</taxon>
        <taxon>Nocardioidaceae</taxon>
        <taxon>Nocardioides</taxon>
    </lineage>
</organism>
<dbReference type="RefSeq" id="WP_131584540.1">
    <property type="nucleotide sequence ID" value="NZ_SJZJ01000021.1"/>
</dbReference>
<dbReference type="GO" id="GO:0016787">
    <property type="term" value="F:hydrolase activity"/>
    <property type="evidence" value="ECO:0007669"/>
    <property type="project" value="UniProtKB-KW"/>
</dbReference>
<dbReference type="AlphaFoldDB" id="A0A4R1BXF1"/>
<reference evidence="2 3" key="1">
    <citation type="submission" date="2019-03" db="EMBL/GenBank/DDBJ databases">
        <authorList>
            <person name="Kim M.K.M."/>
        </authorList>
    </citation>
    <scope>NUCLEOTIDE SEQUENCE [LARGE SCALE GENOMIC DNA]</scope>
    <source>
        <strain evidence="2 3">18JY15-6</strain>
    </source>
</reference>
<proteinExistence type="predicted"/>
<name>A0A4R1BXF1_9ACTN</name>
<sequence>MPHNENIHVVKELFAALTDGDVAAANALLTDDVAWLNTGLPTVHGKGVRRILTAMPKARMRFSATDYDFADLGNGSVRFDRKDTLAWGPLSSTFTVSGTFQVRDGKVARWDDAYKMGEVLGGVFRR</sequence>
<comment type="caution">
    <text evidence="2">The sequence shown here is derived from an EMBL/GenBank/DDBJ whole genome shotgun (WGS) entry which is preliminary data.</text>
</comment>
<dbReference type="Gene3D" id="3.10.450.50">
    <property type="match status" value="1"/>
</dbReference>
<feature type="domain" description="Limonene-1,2-epoxide hydrolase" evidence="1">
    <location>
        <begin position="5"/>
        <end position="124"/>
    </location>
</feature>
<dbReference type="Proteomes" id="UP000295453">
    <property type="component" value="Unassembled WGS sequence"/>
</dbReference>
<dbReference type="EMBL" id="SJZJ01000021">
    <property type="protein sequence ID" value="TCJ22720.1"/>
    <property type="molecule type" value="Genomic_DNA"/>
</dbReference>
<evidence type="ECO:0000313" key="3">
    <source>
        <dbReference type="Proteomes" id="UP000295453"/>
    </source>
</evidence>